<dbReference type="InterPro" id="IPR001584">
    <property type="entry name" value="Integrase_cat-core"/>
</dbReference>
<proteinExistence type="predicted"/>
<dbReference type="PANTHER" id="PTHR37984:SF5">
    <property type="entry name" value="PROTEIN NYNRIN-LIKE"/>
    <property type="match status" value="1"/>
</dbReference>
<gene>
    <name evidence="2" type="ORF">PACLA_8A024133</name>
</gene>
<dbReference type="AlphaFoldDB" id="A0A7D9EQL5"/>
<dbReference type="OrthoDB" id="5973194at2759"/>
<dbReference type="Pfam" id="PF00665">
    <property type="entry name" value="rve"/>
    <property type="match status" value="1"/>
</dbReference>
<dbReference type="InterPro" id="IPR036397">
    <property type="entry name" value="RNaseH_sf"/>
</dbReference>
<name>A0A7D9EQL5_PARCT</name>
<dbReference type="GO" id="GO:0003676">
    <property type="term" value="F:nucleic acid binding"/>
    <property type="evidence" value="ECO:0007669"/>
    <property type="project" value="InterPro"/>
</dbReference>
<dbReference type="Gene3D" id="3.30.420.10">
    <property type="entry name" value="Ribonuclease H-like superfamily/Ribonuclease H"/>
    <property type="match status" value="1"/>
</dbReference>
<comment type="caution">
    <text evidence="2">The sequence shown here is derived from an EMBL/GenBank/DDBJ whole genome shotgun (WGS) entry which is preliminary data.</text>
</comment>
<dbReference type="EMBL" id="CACRXK020008537">
    <property type="protein sequence ID" value="CAB4015006.1"/>
    <property type="molecule type" value="Genomic_DNA"/>
</dbReference>
<feature type="compositionally biased region" description="Polar residues" evidence="1">
    <location>
        <begin position="437"/>
        <end position="452"/>
    </location>
</feature>
<dbReference type="PROSITE" id="PS50994">
    <property type="entry name" value="INTEGRASE"/>
    <property type="match status" value="1"/>
</dbReference>
<dbReference type="PANTHER" id="PTHR37984">
    <property type="entry name" value="PROTEIN CBG26694"/>
    <property type="match status" value="1"/>
</dbReference>
<dbReference type="SUPFAM" id="SSF53098">
    <property type="entry name" value="Ribonuclease H-like"/>
    <property type="match status" value="1"/>
</dbReference>
<evidence type="ECO:0000313" key="3">
    <source>
        <dbReference type="Proteomes" id="UP001152795"/>
    </source>
</evidence>
<dbReference type="InterPro" id="IPR012337">
    <property type="entry name" value="RNaseH-like_sf"/>
</dbReference>
<feature type="compositionally biased region" description="Basic and acidic residues" evidence="1">
    <location>
        <begin position="460"/>
        <end position="470"/>
    </location>
</feature>
<dbReference type="GO" id="GO:0015074">
    <property type="term" value="P:DNA integration"/>
    <property type="evidence" value="ECO:0007669"/>
    <property type="project" value="InterPro"/>
</dbReference>
<feature type="compositionally biased region" description="Polar residues" evidence="1">
    <location>
        <begin position="399"/>
        <end position="418"/>
    </location>
</feature>
<sequence length="485" mass="55378">MSRQRFTLATGKFHQLLGSEIYAEYISGLWDTTEYSRVKKSISSQIAIDIYWKFMDHLSKVVKKEMEITPMQFNVQEMSAAGRAKLRHVGAWAVRKVLERSRNQIENTTKFPETLESLCYEYLMYALSQSIKNLPYSLEEIRRITRACKVCNECKPQFHRPEQVHLIKATKPFERLNVDFKGPLPTTDKNRYFLNVVDEFSRFPFVFPCPDMTTTTVIKCLTTLFSLFGMPAYIHSDRAATFMSEELRTFLIGKGVATSRTTSYNPEGNGQVERYNGIFWKAIVTCLKSKNLPVKYWQEVLADALHSVRSLLCTATNETPHERFFSFSRRSTVGSSIPSWLLQPGPVLIKRQVRSSKHDPLVDKVELLQANPHYAHVRYPDGRETSVAIKHLAPRGQEMTCQPSVARNDNNSISNAEVTGSPADDTTDEPQDFGRSNGEQGDSTQNEQSSSIEKPGISHSVEEHNADFSLRRSTRTRRPVDRLNL</sequence>
<organism evidence="2 3">
    <name type="scientific">Paramuricea clavata</name>
    <name type="common">Red gorgonian</name>
    <name type="synonym">Violescent sea-whip</name>
    <dbReference type="NCBI Taxonomy" id="317549"/>
    <lineage>
        <taxon>Eukaryota</taxon>
        <taxon>Metazoa</taxon>
        <taxon>Cnidaria</taxon>
        <taxon>Anthozoa</taxon>
        <taxon>Octocorallia</taxon>
        <taxon>Malacalcyonacea</taxon>
        <taxon>Plexauridae</taxon>
        <taxon>Paramuricea</taxon>
    </lineage>
</organism>
<accession>A0A7D9EQL5</accession>
<evidence type="ECO:0000256" key="1">
    <source>
        <dbReference type="SAM" id="MobiDB-lite"/>
    </source>
</evidence>
<dbReference type="InterPro" id="IPR050951">
    <property type="entry name" value="Retrovirus_Pol_polyprotein"/>
</dbReference>
<protein>
    <submittedName>
        <fullName evidence="2">Pro-Pol poly</fullName>
    </submittedName>
</protein>
<dbReference type="Proteomes" id="UP001152795">
    <property type="component" value="Unassembled WGS sequence"/>
</dbReference>
<feature type="region of interest" description="Disordered" evidence="1">
    <location>
        <begin position="394"/>
        <end position="485"/>
    </location>
</feature>
<keyword evidence="3" id="KW-1185">Reference proteome</keyword>
<evidence type="ECO:0000313" key="2">
    <source>
        <dbReference type="EMBL" id="CAB4015006.1"/>
    </source>
</evidence>
<reference evidence="2" key="1">
    <citation type="submission" date="2020-04" db="EMBL/GenBank/DDBJ databases">
        <authorList>
            <person name="Alioto T."/>
            <person name="Alioto T."/>
            <person name="Gomez Garrido J."/>
        </authorList>
    </citation>
    <scope>NUCLEOTIDE SEQUENCE</scope>
    <source>
        <strain evidence="2">A484AB</strain>
    </source>
</reference>